<dbReference type="Gene3D" id="3.40.50.300">
    <property type="entry name" value="P-loop containing nucleotide triphosphate hydrolases"/>
    <property type="match status" value="1"/>
</dbReference>
<dbReference type="GO" id="GO:0005525">
    <property type="term" value="F:GTP binding"/>
    <property type="evidence" value="ECO:0007669"/>
    <property type="project" value="UniProtKB-KW"/>
</dbReference>
<dbReference type="GO" id="GO:0042254">
    <property type="term" value="P:ribosome biogenesis"/>
    <property type="evidence" value="ECO:0007669"/>
    <property type="project" value="UniProtKB-UniRule"/>
</dbReference>
<evidence type="ECO:0008006" key="9">
    <source>
        <dbReference type="Google" id="ProtNLM"/>
    </source>
</evidence>
<dbReference type="InterPro" id="IPR045086">
    <property type="entry name" value="OBG_GTPase"/>
</dbReference>
<dbReference type="HAMAP" id="MF_01454">
    <property type="entry name" value="GTPase_Obg"/>
    <property type="match status" value="1"/>
</dbReference>
<dbReference type="InterPro" id="IPR006073">
    <property type="entry name" value="GTP-bd"/>
</dbReference>
<evidence type="ECO:0000259" key="6">
    <source>
        <dbReference type="PROSITE" id="PS51883"/>
    </source>
</evidence>
<evidence type="ECO:0000256" key="3">
    <source>
        <dbReference type="ARBA" id="ARBA00023134"/>
    </source>
</evidence>
<proteinExistence type="inferred from homology"/>
<reference evidence="7 8" key="1">
    <citation type="journal article" date="2017" name="Mycologia">
        <title>Bifiguratus adelaidae, gen. et sp. nov., a new member of Mucoromycotina in endophytic and soil-dwelling habitats.</title>
        <authorList>
            <person name="Torres-Cruz T.J."/>
            <person name="Billingsley Tobias T.L."/>
            <person name="Almatruk M."/>
            <person name="Hesse C."/>
            <person name="Kuske C.R."/>
            <person name="Desiro A."/>
            <person name="Benucci G.M."/>
            <person name="Bonito G."/>
            <person name="Stajich J.E."/>
            <person name="Dunlap C."/>
            <person name="Arnold A.E."/>
            <person name="Porras-Alfaro A."/>
        </authorList>
    </citation>
    <scope>NUCLEOTIDE SEQUENCE [LARGE SCALE GENOMIC DNA]</scope>
    <source>
        <strain evidence="7 8">AZ0501</strain>
    </source>
</reference>
<evidence type="ECO:0000256" key="1">
    <source>
        <dbReference type="ARBA" id="ARBA00007699"/>
    </source>
</evidence>
<dbReference type="InterPro" id="IPR036726">
    <property type="entry name" value="GTP1_OBG_dom_sf"/>
</dbReference>
<evidence type="ECO:0000256" key="4">
    <source>
        <dbReference type="SAM" id="MobiDB-lite"/>
    </source>
</evidence>
<feature type="compositionally biased region" description="Basic and acidic residues" evidence="4">
    <location>
        <begin position="42"/>
        <end position="59"/>
    </location>
</feature>
<dbReference type="PRINTS" id="PR00326">
    <property type="entry name" value="GTP1OBG"/>
</dbReference>
<dbReference type="Pfam" id="PF01926">
    <property type="entry name" value="MMR_HSR1"/>
    <property type="match status" value="1"/>
</dbReference>
<feature type="region of interest" description="Disordered" evidence="4">
    <location>
        <begin position="42"/>
        <end position="63"/>
    </location>
</feature>
<dbReference type="Gene3D" id="2.70.210.12">
    <property type="entry name" value="GTP1/OBG domain"/>
    <property type="match status" value="1"/>
</dbReference>
<feature type="region of interest" description="Disordered" evidence="4">
    <location>
        <begin position="163"/>
        <end position="189"/>
    </location>
</feature>
<dbReference type="PANTHER" id="PTHR11702:SF31">
    <property type="entry name" value="MITOCHONDRIAL RIBOSOME-ASSOCIATED GTPASE 2"/>
    <property type="match status" value="1"/>
</dbReference>
<keyword evidence="2" id="KW-0547">Nucleotide-binding</keyword>
<dbReference type="PROSITE" id="PS51883">
    <property type="entry name" value="OBG"/>
    <property type="match status" value="1"/>
</dbReference>
<evidence type="ECO:0000313" key="7">
    <source>
        <dbReference type="EMBL" id="OZJ05089.1"/>
    </source>
</evidence>
<keyword evidence="8" id="KW-1185">Reference proteome</keyword>
<dbReference type="OrthoDB" id="347018at2759"/>
<dbReference type="SUPFAM" id="SSF82051">
    <property type="entry name" value="Obg GTP-binding protein N-terminal domain"/>
    <property type="match status" value="1"/>
</dbReference>
<organism evidence="7 8">
    <name type="scientific">Bifiguratus adelaidae</name>
    <dbReference type="NCBI Taxonomy" id="1938954"/>
    <lineage>
        <taxon>Eukaryota</taxon>
        <taxon>Fungi</taxon>
        <taxon>Fungi incertae sedis</taxon>
        <taxon>Mucoromycota</taxon>
        <taxon>Mucoromycotina</taxon>
        <taxon>Endogonomycetes</taxon>
        <taxon>Endogonales</taxon>
        <taxon>Endogonales incertae sedis</taxon>
        <taxon>Bifiguratus</taxon>
    </lineage>
</organism>
<comment type="caution">
    <text evidence="7">The sequence shown here is derived from an EMBL/GenBank/DDBJ whole genome shotgun (WGS) entry which is preliminary data.</text>
</comment>
<dbReference type="PANTHER" id="PTHR11702">
    <property type="entry name" value="DEVELOPMENTALLY REGULATED GTP-BINDING PROTEIN-RELATED"/>
    <property type="match status" value="1"/>
</dbReference>
<dbReference type="SUPFAM" id="SSF52540">
    <property type="entry name" value="P-loop containing nucleoside triphosphate hydrolases"/>
    <property type="match status" value="1"/>
</dbReference>
<keyword evidence="3" id="KW-0342">GTP-binding</keyword>
<accession>A0A261Y396</accession>
<dbReference type="Pfam" id="PF01018">
    <property type="entry name" value="GTP1_OBG"/>
    <property type="match status" value="2"/>
</dbReference>
<dbReference type="PROSITE" id="PS51710">
    <property type="entry name" value="G_OBG"/>
    <property type="match status" value="1"/>
</dbReference>
<feature type="domain" description="OBG-type G" evidence="5">
    <location>
        <begin position="295"/>
        <end position="482"/>
    </location>
</feature>
<evidence type="ECO:0000256" key="2">
    <source>
        <dbReference type="ARBA" id="ARBA00022741"/>
    </source>
</evidence>
<dbReference type="GO" id="GO:0003924">
    <property type="term" value="F:GTPase activity"/>
    <property type="evidence" value="ECO:0007669"/>
    <property type="project" value="InterPro"/>
</dbReference>
<dbReference type="AlphaFoldDB" id="A0A261Y396"/>
<dbReference type="InterPro" id="IPR027417">
    <property type="entry name" value="P-loop_NTPase"/>
</dbReference>
<sequence>MLILRVTGTTARLPQRLSVLGTTRSRAGQPCVWCLLRSKTTESRPPEDAENVAHADRRAQNKGTWKRTKGAKFVDYIRVVASGGDGGDGCVSFLREKHTAKGPPNGGNGGRGGHVYFLPSSEVTSLAHIPYRCAAKHGDNGKGGVRHGAAGKDLYIEVPYGTEVREIDPPPPPQKDDDELSVGQTQDESRWVHHPSATAFVESEGRIDFFNEAQKILKDEERHIERLRKKELERKAETPSLQPQDMKDAILIASGGHGGFGNPHFWTNANRSPKYATRGSKGHTRYLTLELKSIADCGLVGLPNAGKSTFLAAVSNAHPKIAPYPFSTLNPYIGTIQYRDGHHLTIADIPGLIRGAHKNVGLGHAFLRHVERSRVLVYVIDIGQEEANGEGPWRDFHVLRSELEAYKEGLTKRPSIIIANKADISETAKQNFEKFKTLLQNEFSEQAFPSRSTKEAPIIIPVSAKYRKNIEKATSILRKLVEDRKSSHE</sequence>
<feature type="domain" description="Obg" evidence="6">
    <location>
        <begin position="71"/>
        <end position="294"/>
    </location>
</feature>
<gene>
    <name evidence="7" type="ORF">BZG36_01374</name>
</gene>
<comment type="similarity">
    <text evidence="1">Belongs to the TRAFAC class OBG-HflX-like GTPase superfamily. OBG GTPase family.</text>
</comment>
<protein>
    <recommendedName>
        <fullName evidence="9">Obg family GTPase CgtA</fullName>
    </recommendedName>
</protein>
<evidence type="ECO:0000313" key="8">
    <source>
        <dbReference type="Proteomes" id="UP000242875"/>
    </source>
</evidence>
<dbReference type="CDD" id="cd01898">
    <property type="entry name" value="Obg"/>
    <property type="match status" value="1"/>
</dbReference>
<dbReference type="InterPro" id="IPR006169">
    <property type="entry name" value="GTP1_OBG_dom"/>
</dbReference>
<name>A0A261Y396_9FUNG</name>
<dbReference type="GO" id="GO:0005739">
    <property type="term" value="C:mitochondrion"/>
    <property type="evidence" value="ECO:0007669"/>
    <property type="project" value="TreeGrafter"/>
</dbReference>
<dbReference type="InterPro" id="IPR014100">
    <property type="entry name" value="GTP-bd_Obg/CgtA"/>
</dbReference>
<dbReference type="InterPro" id="IPR031167">
    <property type="entry name" value="G_OBG"/>
</dbReference>
<dbReference type="Proteomes" id="UP000242875">
    <property type="component" value="Unassembled WGS sequence"/>
</dbReference>
<dbReference type="EMBL" id="MVBO01000022">
    <property type="protein sequence ID" value="OZJ05089.1"/>
    <property type="molecule type" value="Genomic_DNA"/>
</dbReference>
<dbReference type="GO" id="GO:0000287">
    <property type="term" value="F:magnesium ion binding"/>
    <property type="evidence" value="ECO:0007669"/>
    <property type="project" value="InterPro"/>
</dbReference>
<evidence type="ECO:0000259" key="5">
    <source>
        <dbReference type="PROSITE" id="PS51710"/>
    </source>
</evidence>